<dbReference type="SUPFAM" id="SSF51735">
    <property type="entry name" value="NAD(P)-binding Rossmann-fold domains"/>
    <property type="match status" value="1"/>
</dbReference>
<evidence type="ECO:0000313" key="6">
    <source>
        <dbReference type="Proteomes" id="UP001057520"/>
    </source>
</evidence>
<name>A0ABY4ZV51_9CAUL</name>
<reference evidence="5 6" key="1">
    <citation type="submission" date="2022-04" db="EMBL/GenBank/DDBJ databases">
        <title>Genome sequence of soybean root-associated Caulobacter segnis RL271.</title>
        <authorList>
            <person name="Longley R."/>
            <person name="Bonito G."/>
            <person name="Trigodet F."/>
            <person name="Crosson S."/>
            <person name="Fiebig A."/>
        </authorList>
    </citation>
    <scope>NUCLEOTIDE SEQUENCE [LARGE SCALE GENOMIC DNA]</scope>
    <source>
        <strain evidence="5 6">RL271</strain>
    </source>
</reference>
<proteinExistence type="inferred from homology"/>
<evidence type="ECO:0000256" key="4">
    <source>
        <dbReference type="RuleBase" id="RU000363"/>
    </source>
</evidence>
<dbReference type="Gene3D" id="3.40.50.720">
    <property type="entry name" value="NAD(P)-binding Rossmann-like Domain"/>
    <property type="match status" value="1"/>
</dbReference>
<keyword evidence="2" id="KW-0521">NADP</keyword>
<gene>
    <name evidence="5" type="ORF">MZV50_03695</name>
</gene>
<dbReference type="InterPro" id="IPR036291">
    <property type="entry name" value="NAD(P)-bd_dom_sf"/>
</dbReference>
<evidence type="ECO:0000313" key="5">
    <source>
        <dbReference type="EMBL" id="USQ96698.1"/>
    </source>
</evidence>
<dbReference type="EMBL" id="CP096040">
    <property type="protein sequence ID" value="USQ96698.1"/>
    <property type="molecule type" value="Genomic_DNA"/>
</dbReference>
<dbReference type="PANTHER" id="PTHR43490:SF99">
    <property type="entry name" value="SHORT-CHAIN DEHYDROGENASE_REDUCTASE"/>
    <property type="match status" value="1"/>
</dbReference>
<evidence type="ECO:0000256" key="2">
    <source>
        <dbReference type="ARBA" id="ARBA00022857"/>
    </source>
</evidence>
<keyword evidence="6" id="KW-1185">Reference proteome</keyword>
<evidence type="ECO:0000256" key="1">
    <source>
        <dbReference type="ARBA" id="ARBA00006484"/>
    </source>
</evidence>
<dbReference type="PRINTS" id="PR00081">
    <property type="entry name" value="GDHRDH"/>
</dbReference>
<sequence length="241" mass="25245">MTGKTVLITGGNKSIGFETARQLGRSGYRIWLGCRDAARGQAAVSQLLAEGLDVRLLEIDVTRDDSVRAAAETVRAADGKLDVLINNAGVLGATPEAAHEQSVDDIRAIYETNVLGPIRVTQAFRPLLKAAGRSNVVMVSSGLGSLGWLSDPHNQFYGVNALGYNSSKSALNAVTVSMAKSLAADGIAVNAADPGYTATDFNGHTGYRTVEQAAAGVAWLASQDASGPTGGFYFEQETVPW</sequence>
<dbReference type="PRINTS" id="PR00080">
    <property type="entry name" value="SDRFAMILY"/>
</dbReference>
<keyword evidence="3" id="KW-0560">Oxidoreductase</keyword>
<accession>A0ABY4ZV51</accession>
<evidence type="ECO:0000256" key="3">
    <source>
        <dbReference type="ARBA" id="ARBA00023002"/>
    </source>
</evidence>
<comment type="similarity">
    <text evidence="1 4">Belongs to the short-chain dehydrogenases/reductases (SDR) family.</text>
</comment>
<organism evidence="5 6">
    <name type="scientific">Caulobacter segnis</name>
    <dbReference type="NCBI Taxonomy" id="88688"/>
    <lineage>
        <taxon>Bacteria</taxon>
        <taxon>Pseudomonadati</taxon>
        <taxon>Pseudomonadota</taxon>
        <taxon>Alphaproteobacteria</taxon>
        <taxon>Caulobacterales</taxon>
        <taxon>Caulobacteraceae</taxon>
        <taxon>Caulobacter</taxon>
    </lineage>
</organism>
<protein>
    <submittedName>
        <fullName evidence="5">SDR family oxidoreductase</fullName>
    </submittedName>
</protein>
<dbReference type="InterPro" id="IPR002347">
    <property type="entry name" value="SDR_fam"/>
</dbReference>
<dbReference type="CDD" id="cd05324">
    <property type="entry name" value="carb_red_PTCR-like_SDR_c"/>
    <property type="match status" value="1"/>
</dbReference>
<dbReference type="PANTHER" id="PTHR43490">
    <property type="entry name" value="(+)-NEOMENTHOL DEHYDROGENASE"/>
    <property type="match status" value="1"/>
</dbReference>
<dbReference type="Proteomes" id="UP001057520">
    <property type="component" value="Chromosome"/>
</dbReference>
<dbReference type="PROSITE" id="PS00061">
    <property type="entry name" value="ADH_SHORT"/>
    <property type="match status" value="1"/>
</dbReference>
<dbReference type="InterPro" id="IPR045313">
    <property type="entry name" value="CBR1-like"/>
</dbReference>
<dbReference type="Pfam" id="PF00106">
    <property type="entry name" value="adh_short"/>
    <property type="match status" value="1"/>
</dbReference>
<dbReference type="InterPro" id="IPR020904">
    <property type="entry name" value="Sc_DH/Rdtase_CS"/>
</dbReference>